<evidence type="ECO:0000256" key="2">
    <source>
        <dbReference type="ARBA" id="ARBA00022664"/>
    </source>
</evidence>
<gene>
    <name evidence="6" type="ORF">EOD39_8209</name>
</gene>
<dbReference type="InterPro" id="IPR057951">
    <property type="entry name" value="CPSF6/7_RSLD_N"/>
</dbReference>
<evidence type="ECO:0000256" key="4">
    <source>
        <dbReference type="SAM" id="MobiDB-lite"/>
    </source>
</evidence>
<organism evidence="6 7">
    <name type="scientific">Acipenser ruthenus</name>
    <name type="common">Sterlet sturgeon</name>
    <dbReference type="NCBI Taxonomy" id="7906"/>
    <lineage>
        <taxon>Eukaryota</taxon>
        <taxon>Metazoa</taxon>
        <taxon>Chordata</taxon>
        <taxon>Craniata</taxon>
        <taxon>Vertebrata</taxon>
        <taxon>Euteleostomi</taxon>
        <taxon>Actinopterygii</taxon>
        <taxon>Chondrostei</taxon>
        <taxon>Acipenseriformes</taxon>
        <taxon>Acipenseridae</taxon>
        <taxon>Acipenser</taxon>
    </lineage>
</organism>
<evidence type="ECO:0000256" key="1">
    <source>
        <dbReference type="ARBA" id="ARBA00004123"/>
    </source>
</evidence>
<keyword evidence="2" id="KW-0507">mRNA processing</keyword>
<feature type="region of interest" description="Disordered" evidence="4">
    <location>
        <begin position="67"/>
        <end position="90"/>
    </location>
</feature>
<dbReference type="EMBL" id="SCEB01215347">
    <property type="protein sequence ID" value="RXM30023.1"/>
    <property type="molecule type" value="Genomic_DNA"/>
</dbReference>
<evidence type="ECO:0000256" key="3">
    <source>
        <dbReference type="ARBA" id="ARBA00023242"/>
    </source>
</evidence>
<feature type="domain" description="CPSF6/7 RSLD" evidence="5">
    <location>
        <begin position="1"/>
        <end position="88"/>
    </location>
</feature>
<evidence type="ECO:0000313" key="7">
    <source>
        <dbReference type="Proteomes" id="UP000289886"/>
    </source>
</evidence>
<evidence type="ECO:0000259" key="5">
    <source>
        <dbReference type="Pfam" id="PF25524"/>
    </source>
</evidence>
<dbReference type="Pfam" id="PF25524">
    <property type="entry name" value="RSLD_CPSF6"/>
    <property type="match status" value="1"/>
</dbReference>
<dbReference type="GO" id="GO:0005634">
    <property type="term" value="C:nucleus"/>
    <property type="evidence" value="ECO:0007669"/>
    <property type="project" value="UniProtKB-SubCell"/>
</dbReference>
<dbReference type="GO" id="GO:0006397">
    <property type="term" value="P:mRNA processing"/>
    <property type="evidence" value="ECO:0007669"/>
    <property type="project" value="UniProtKB-KW"/>
</dbReference>
<comment type="subcellular location">
    <subcellularLocation>
        <location evidence="1">Nucleus</location>
    </subcellularLocation>
</comment>
<sequence length="525" mass="57732">MHRNRAISSSAISKAVSWASGGDLAGAIETLLTAIAVIKQSRVSSDERCRVLLSALKDCLHSIEAKSYGSRKRPRSHSRTHSWDSARRHRERSHILGLASEAAVQLSGTEEEGHAGIQADNATADKDSPVAVLQLQHGAPVQQGELQELQHQGASVEGLQQHQGPPVQQGALQELMQEQPVEVLQSQEQLVQQGEPVQERGRAGEQDAMFETLCSELLSAISLLNTSMSEILDLKEELLSHTLPGSLLIRLAVATGRLFRRSQGLLSVAVRRLQLLDANSRRTHQQQRVQDWERLFAKLMSSKTVGGRWRFRLDSLKQRDLEGRLLDSRPPHSAPVWPERGGAETQEAADGLTDREDVPSVRGSVLGSPQCHSVSVPLFSGQAPQLSASLTLSLRWLEEELPRWAHRTTQAWSLAEVLLQATGVDLSELSPEELLQRLQRPALSEACTSPIAWPRQEPQLWDSSTAPVASLLTGPELQDACCSALSPQLGLEQALAHCVRELDQVKEEHSRAIAELKERHRFGPG</sequence>
<comment type="caution">
    <text evidence="6">The sequence shown here is derived from an EMBL/GenBank/DDBJ whole genome shotgun (WGS) entry which is preliminary data.</text>
</comment>
<protein>
    <submittedName>
        <fullName evidence="6">Cleavage and polyadenylation specificity factor subunit 6</fullName>
    </submittedName>
</protein>
<keyword evidence="7" id="KW-1185">Reference proteome</keyword>
<accession>A0A444U481</accession>
<dbReference type="AlphaFoldDB" id="A0A444U481"/>
<feature type="compositionally biased region" description="Basic residues" evidence="4">
    <location>
        <begin position="69"/>
        <end position="80"/>
    </location>
</feature>
<feature type="region of interest" description="Disordered" evidence="4">
    <location>
        <begin position="324"/>
        <end position="364"/>
    </location>
</feature>
<keyword evidence="3" id="KW-0539">Nucleus</keyword>
<reference evidence="6 7" key="1">
    <citation type="submission" date="2019-01" db="EMBL/GenBank/DDBJ databases">
        <title>Draft Genome and Complete Hox-Cluster Characterization of the Sterlet Sturgeon (Acipenser ruthenus).</title>
        <authorList>
            <person name="Wei Q."/>
        </authorList>
    </citation>
    <scope>NUCLEOTIDE SEQUENCE [LARGE SCALE GENOMIC DNA]</scope>
    <source>
        <strain evidence="6">WHYD16114868_AA</strain>
        <tissue evidence="6">Blood</tissue>
    </source>
</reference>
<dbReference type="InterPro" id="IPR034772">
    <property type="entry name" value="CPSF6/7"/>
</dbReference>
<dbReference type="Proteomes" id="UP000289886">
    <property type="component" value="Unassembled WGS sequence"/>
</dbReference>
<name>A0A444U481_ACIRT</name>
<proteinExistence type="predicted"/>
<evidence type="ECO:0000313" key="6">
    <source>
        <dbReference type="EMBL" id="RXM30023.1"/>
    </source>
</evidence>
<dbReference type="PANTHER" id="PTHR23204">
    <property type="entry name" value="CLEAVAGE AND POLYADENYLATION SPECIFIC FACTOR"/>
    <property type="match status" value="1"/>
</dbReference>